<sequence>MWAKCLLGQCYALWFIYLPTHVRASPLKVRALQTAYDLLKKMETRKVVLPDE</sequence>
<proteinExistence type="predicted"/>
<comment type="caution">
    <text evidence="1">The sequence shown here is derived from an EMBL/GenBank/DDBJ whole genome shotgun (WGS) entry which is preliminary data.</text>
</comment>
<reference evidence="1 2" key="1">
    <citation type="journal article" date="2018" name="Nat. Ecol. Evol.">
        <title>Shark genomes provide insights into elasmobranch evolution and the origin of vertebrates.</title>
        <authorList>
            <person name="Hara Y"/>
            <person name="Yamaguchi K"/>
            <person name="Onimaru K"/>
            <person name="Kadota M"/>
            <person name="Koyanagi M"/>
            <person name="Keeley SD"/>
            <person name="Tatsumi K"/>
            <person name="Tanaka K"/>
            <person name="Motone F"/>
            <person name="Kageyama Y"/>
            <person name="Nozu R"/>
            <person name="Adachi N"/>
            <person name="Nishimura O"/>
            <person name="Nakagawa R"/>
            <person name="Tanegashima C"/>
            <person name="Kiyatake I"/>
            <person name="Matsumoto R"/>
            <person name="Murakumo K"/>
            <person name="Nishida K"/>
            <person name="Terakita A"/>
            <person name="Kuratani S"/>
            <person name="Sato K"/>
            <person name="Hyodo S Kuraku.S."/>
        </authorList>
    </citation>
    <scope>NUCLEOTIDE SEQUENCE [LARGE SCALE GENOMIC DNA]</scope>
</reference>
<dbReference type="GO" id="GO:0032483">
    <property type="term" value="P:regulation of Rab protein signal transduction"/>
    <property type="evidence" value="ECO:0007669"/>
    <property type="project" value="TreeGrafter"/>
</dbReference>
<accession>A0A401TR56</accession>
<dbReference type="GO" id="GO:0031410">
    <property type="term" value="C:cytoplasmic vesicle"/>
    <property type="evidence" value="ECO:0007669"/>
    <property type="project" value="TreeGrafter"/>
</dbReference>
<keyword evidence="2" id="KW-1185">Reference proteome</keyword>
<evidence type="ECO:0000313" key="2">
    <source>
        <dbReference type="Proteomes" id="UP000287033"/>
    </source>
</evidence>
<dbReference type="STRING" id="137246.A0A401TR56"/>
<dbReference type="GO" id="GO:0005085">
    <property type="term" value="F:guanyl-nucleotide exchange factor activity"/>
    <property type="evidence" value="ECO:0007669"/>
    <property type="project" value="UniProtKB-ARBA"/>
</dbReference>
<evidence type="ECO:0000313" key="1">
    <source>
        <dbReference type="EMBL" id="GCC45147.1"/>
    </source>
</evidence>
<dbReference type="AlphaFoldDB" id="A0A401TR56"/>
<organism evidence="1 2">
    <name type="scientific">Chiloscyllium punctatum</name>
    <name type="common">Brownbanded bambooshark</name>
    <name type="synonym">Hemiscyllium punctatum</name>
    <dbReference type="NCBI Taxonomy" id="137246"/>
    <lineage>
        <taxon>Eukaryota</taxon>
        <taxon>Metazoa</taxon>
        <taxon>Chordata</taxon>
        <taxon>Craniata</taxon>
        <taxon>Vertebrata</taxon>
        <taxon>Chondrichthyes</taxon>
        <taxon>Elasmobranchii</taxon>
        <taxon>Galeomorphii</taxon>
        <taxon>Galeoidea</taxon>
        <taxon>Orectolobiformes</taxon>
        <taxon>Hemiscylliidae</taxon>
        <taxon>Chiloscyllium</taxon>
    </lineage>
</organism>
<dbReference type="PANTHER" id="PTHR12296">
    <property type="entry name" value="DENN DOMAIN-CONTAINING PROTEIN 4"/>
    <property type="match status" value="1"/>
</dbReference>
<dbReference type="OrthoDB" id="75250at2759"/>
<dbReference type="Proteomes" id="UP000287033">
    <property type="component" value="Unassembled WGS sequence"/>
</dbReference>
<gene>
    <name evidence="1" type="ORF">chiPu_0029430</name>
</gene>
<name>A0A401TR56_CHIPU</name>
<dbReference type="InterPro" id="IPR051696">
    <property type="entry name" value="DENN_Domain_GEFs"/>
</dbReference>
<dbReference type="EMBL" id="BEZZ01156517">
    <property type="protein sequence ID" value="GCC45147.1"/>
    <property type="molecule type" value="Genomic_DNA"/>
</dbReference>
<dbReference type="PANTHER" id="PTHR12296:SF18">
    <property type="entry name" value="DENN DOMAIN-CONTAINING PROTEIN 4B"/>
    <property type="match status" value="1"/>
</dbReference>
<protein>
    <submittedName>
        <fullName evidence="1">Uncharacterized protein</fullName>
    </submittedName>
</protein>
<feature type="non-terminal residue" evidence="1">
    <location>
        <position position="52"/>
    </location>
</feature>